<dbReference type="InterPro" id="IPR036397">
    <property type="entry name" value="RNaseH_sf"/>
</dbReference>
<name>I4EGX1_9BACT</name>
<accession>I4EGX1</accession>
<reference evidence="2 3" key="1">
    <citation type="journal article" date="2012" name="ISME J.">
        <title>Nitrification expanded: discovery, physiology and genomics of a nitrite-oxidizing bacterium from the phylum Chloroflexi.</title>
        <authorList>
            <person name="Sorokin D.Y."/>
            <person name="Lucker S."/>
            <person name="Vejmelkova D."/>
            <person name="Kostrikina N.A."/>
            <person name="Kleerebezem R."/>
            <person name="Rijpstra W.I."/>
            <person name="Damste J.S."/>
            <person name="Le Paslier D."/>
            <person name="Muyzer G."/>
            <person name="Wagner M."/>
            <person name="van Loosdrecht M.C."/>
            <person name="Daims H."/>
        </authorList>
    </citation>
    <scope>NUCLEOTIDE SEQUENCE [LARGE SCALE GENOMIC DNA]</scope>
    <source>
        <strain evidence="3">none</strain>
    </source>
</reference>
<dbReference type="Pfam" id="PF13358">
    <property type="entry name" value="DDE_3"/>
    <property type="match status" value="1"/>
</dbReference>
<feature type="domain" description="Tc1-like transposase DDE" evidence="1">
    <location>
        <begin position="5"/>
        <end position="38"/>
    </location>
</feature>
<dbReference type="AlphaFoldDB" id="I4EGX1"/>
<proteinExistence type="predicted"/>
<dbReference type="InterPro" id="IPR038717">
    <property type="entry name" value="Tc1-like_DDE_dom"/>
</dbReference>
<dbReference type="GO" id="GO:0003676">
    <property type="term" value="F:nucleic acid binding"/>
    <property type="evidence" value="ECO:0007669"/>
    <property type="project" value="InterPro"/>
</dbReference>
<keyword evidence="3" id="KW-1185">Reference proteome</keyword>
<comment type="caution">
    <text evidence="2">The sequence shown here is derived from an EMBL/GenBank/DDBJ whole genome shotgun (WGS) entry which is preliminary data.</text>
</comment>
<gene>
    <name evidence="2" type="ORF">NITHO_2860005</name>
</gene>
<evidence type="ECO:0000313" key="3">
    <source>
        <dbReference type="Proteomes" id="UP000004221"/>
    </source>
</evidence>
<sequence>MVPLALPPYSPELNPAERIFEHLRAHLANRLFADLTELEDAVIQHLEGFWAEPSVLRQLTGYGWWVAGLETIHSSSP</sequence>
<evidence type="ECO:0000313" key="2">
    <source>
        <dbReference type="EMBL" id="CCF83933.1"/>
    </source>
</evidence>
<dbReference type="EMBL" id="CAGS01000208">
    <property type="protein sequence ID" value="CCF83933.1"/>
    <property type="molecule type" value="Genomic_DNA"/>
</dbReference>
<organism evidence="2 3">
    <name type="scientific">Nitrolancea hollandica Lb</name>
    <dbReference type="NCBI Taxonomy" id="1129897"/>
    <lineage>
        <taxon>Bacteria</taxon>
        <taxon>Pseudomonadati</taxon>
        <taxon>Thermomicrobiota</taxon>
        <taxon>Thermomicrobia</taxon>
        <taxon>Sphaerobacterales</taxon>
        <taxon>Sphaerobacterineae</taxon>
        <taxon>Sphaerobacteraceae</taxon>
        <taxon>Nitrolancea</taxon>
    </lineage>
</organism>
<dbReference type="Proteomes" id="UP000004221">
    <property type="component" value="Unassembled WGS sequence"/>
</dbReference>
<protein>
    <submittedName>
        <fullName evidence="2">Transposase</fullName>
    </submittedName>
</protein>
<dbReference type="Gene3D" id="3.30.420.10">
    <property type="entry name" value="Ribonuclease H-like superfamily/Ribonuclease H"/>
    <property type="match status" value="1"/>
</dbReference>
<evidence type="ECO:0000259" key="1">
    <source>
        <dbReference type="Pfam" id="PF13358"/>
    </source>
</evidence>